<feature type="domain" description="EamA" evidence="2">
    <location>
        <begin position="145"/>
        <end position="278"/>
    </location>
</feature>
<protein>
    <recommendedName>
        <fullName evidence="2">EamA domain-containing protein</fullName>
    </recommendedName>
</protein>
<organism evidence="3 4">
    <name type="scientific">Candidatus Beckwithbacteria bacterium GW2011_GWB1_47_15</name>
    <dbReference type="NCBI Taxonomy" id="1618371"/>
    <lineage>
        <taxon>Bacteria</taxon>
        <taxon>Candidatus Beckwithiibacteriota</taxon>
    </lineage>
</organism>
<feature type="transmembrane region" description="Helical" evidence="1">
    <location>
        <begin position="6"/>
        <end position="23"/>
    </location>
</feature>
<dbReference type="GO" id="GO:0016020">
    <property type="term" value="C:membrane"/>
    <property type="evidence" value="ECO:0007669"/>
    <property type="project" value="InterPro"/>
</dbReference>
<comment type="caution">
    <text evidence="3">The sequence shown here is derived from an EMBL/GenBank/DDBJ whole genome shotgun (WGS) entry which is preliminary data.</text>
</comment>
<sequence>MIPSWFWLAAGAGIIGNGFNFVNRFSLRGQQDSTAYAWWFEFLRLVVFGTLAMFNFQLAVSSKSLSMLVSLGLVELVAIYLYMKMHAFTELSLSAIIVRLRQVWVLLVAWVLIGERLNFTGYLGILIIFTGLALALWQKNFKPGKGLKLALAFSIVSAVMWALMKGGAEFVSTPVLIMFLSWPSVVFLPLVMKNPAGRIVALWRQKVKNLLLSVGSDAVTLYLMAQALRQGPVSKVLSVSQGMLVLAILAGILFLGEKERAWQKLLGGLITVGGVWLLV</sequence>
<feature type="transmembrane region" description="Helical" evidence="1">
    <location>
        <begin position="210"/>
        <end position="228"/>
    </location>
</feature>
<dbReference type="AlphaFoldDB" id="A0A0G1RY67"/>
<feature type="transmembrane region" description="Helical" evidence="1">
    <location>
        <begin position="64"/>
        <end position="83"/>
    </location>
</feature>
<dbReference type="Pfam" id="PF00892">
    <property type="entry name" value="EamA"/>
    <property type="match status" value="2"/>
</dbReference>
<feature type="transmembrane region" description="Helical" evidence="1">
    <location>
        <begin position="234"/>
        <end position="255"/>
    </location>
</feature>
<evidence type="ECO:0000256" key="1">
    <source>
        <dbReference type="SAM" id="Phobius"/>
    </source>
</evidence>
<feature type="transmembrane region" description="Helical" evidence="1">
    <location>
        <begin position="95"/>
        <end position="113"/>
    </location>
</feature>
<name>A0A0G1RY67_9BACT</name>
<dbReference type="InterPro" id="IPR000620">
    <property type="entry name" value="EamA_dom"/>
</dbReference>
<evidence type="ECO:0000313" key="3">
    <source>
        <dbReference type="EMBL" id="KKU62046.1"/>
    </source>
</evidence>
<feature type="transmembrane region" description="Helical" evidence="1">
    <location>
        <begin position="170"/>
        <end position="190"/>
    </location>
</feature>
<feature type="domain" description="EamA" evidence="2">
    <location>
        <begin position="37"/>
        <end position="136"/>
    </location>
</feature>
<dbReference type="Proteomes" id="UP000033860">
    <property type="component" value="Unassembled WGS sequence"/>
</dbReference>
<gene>
    <name evidence="3" type="ORF">UX85_C0001G0260</name>
</gene>
<evidence type="ECO:0000259" key="2">
    <source>
        <dbReference type="Pfam" id="PF00892"/>
    </source>
</evidence>
<evidence type="ECO:0000313" key="4">
    <source>
        <dbReference type="Proteomes" id="UP000033860"/>
    </source>
</evidence>
<keyword evidence="1" id="KW-0812">Transmembrane</keyword>
<keyword evidence="1" id="KW-1133">Transmembrane helix</keyword>
<accession>A0A0G1RY67</accession>
<dbReference type="EMBL" id="LCNT01000001">
    <property type="protein sequence ID" value="KKU62046.1"/>
    <property type="molecule type" value="Genomic_DNA"/>
</dbReference>
<proteinExistence type="predicted"/>
<feature type="transmembrane region" description="Helical" evidence="1">
    <location>
        <begin position="119"/>
        <end position="137"/>
    </location>
</feature>
<feature type="transmembrane region" description="Helical" evidence="1">
    <location>
        <begin position="146"/>
        <end position="164"/>
    </location>
</feature>
<keyword evidence="1" id="KW-0472">Membrane</keyword>
<dbReference type="InterPro" id="IPR037185">
    <property type="entry name" value="EmrE-like"/>
</dbReference>
<reference evidence="3 4" key="1">
    <citation type="journal article" date="2015" name="Nature">
        <title>rRNA introns, odd ribosomes, and small enigmatic genomes across a large radiation of phyla.</title>
        <authorList>
            <person name="Brown C.T."/>
            <person name="Hug L.A."/>
            <person name="Thomas B.C."/>
            <person name="Sharon I."/>
            <person name="Castelle C.J."/>
            <person name="Singh A."/>
            <person name="Wilkins M.J."/>
            <person name="Williams K.H."/>
            <person name="Banfield J.F."/>
        </authorList>
    </citation>
    <scope>NUCLEOTIDE SEQUENCE [LARGE SCALE GENOMIC DNA]</scope>
</reference>
<feature type="transmembrane region" description="Helical" evidence="1">
    <location>
        <begin position="35"/>
        <end position="58"/>
    </location>
</feature>
<dbReference type="SUPFAM" id="SSF103481">
    <property type="entry name" value="Multidrug resistance efflux transporter EmrE"/>
    <property type="match status" value="2"/>
</dbReference>